<protein>
    <submittedName>
        <fullName evidence="6">TonB-dependent receptor</fullName>
    </submittedName>
</protein>
<keyword evidence="4" id="KW-0732">Signal</keyword>
<evidence type="ECO:0000256" key="2">
    <source>
        <dbReference type="ARBA" id="ARBA00023136"/>
    </source>
</evidence>
<gene>
    <name evidence="6" type="ORF">GCM10023231_33970</name>
</gene>
<dbReference type="InterPro" id="IPR008969">
    <property type="entry name" value="CarboxyPept-like_regulatory"/>
</dbReference>
<dbReference type="SUPFAM" id="SSF56935">
    <property type="entry name" value="Porins"/>
    <property type="match status" value="1"/>
</dbReference>
<evidence type="ECO:0000259" key="5">
    <source>
        <dbReference type="Pfam" id="PF14905"/>
    </source>
</evidence>
<dbReference type="Gene3D" id="2.40.170.20">
    <property type="entry name" value="TonB-dependent receptor, beta-barrel domain"/>
    <property type="match status" value="1"/>
</dbReference>
<dbReference type="RefSeq" id="WP_345233551.1">
    <property type="nucleotide sequence ID" value="NZ_BAABIQ010000042.1"/>
</dbReference>
<dbReference type="InterPro" id="IPR041700">
    <property type="entry name" value="OMP_b-brl_3"/>
</dbReference>
<dbReference type="Pfam" id="PF14905">
    <property type="entry name" value="OMP_b-brl_3"/>
    <property type="match status" value="1"/>
</dbReference>
<accession>A0ABP9BZ46</accession>
<keyword evidence="7" id="KW-1185">Reference proteome</keyword>
<keyword evidence="2" id="KW-0472">Membrane</keyword>
<sequence>MRQIHLFLFALACLCILSFPSAAQYTISGHVVDSTDGRGLLGAKISLITSKDSILKQTVAQQDGAFAFLQVPTSDYTLLFSYIGYRAQRKRIQVVDKNQTVRVGLNLDLTMLDSVSITVGPPPVVIKGDTTEFDARAYSTEAYADADALVAQIPGVEIDADGKVTAQGEDVQKIIVDGKEFFSSDPAVALKTLPADVIDKIQLIDEKSEQSKLTGFDDGNRHKIINIVTKPEKRHGYFGRLSGATGNDSRYNTGGYLNAFNGDRRISTNILSNNINQGNAASNELVGASGGRGGYRGGDDGGSGIGPNHRIALNYNNTWWKDVQFNADYHFNTSDKNTIRSANREILIGNNANQFNQSAQQTGRDNQSHAASLRIEYKKDSTQRLTVNPRINVNRGKTTNSNNTITLGAQQELINTSNRTNNGHNNAFTIGGSIDYGIRLSNRGRSISAHIERNYNRNRNEAFALSYNLFYEGESLDRSDTVNNRNNSYSNSSSWNTRITYTEPLDSNTRIMANASVRNNNSYSDRKMYDFLEETGQYSELNRQLSNEFRNDYRFYGAGLSYQFSRETVLFDLGIDYQQARTANDRVFPEEVSARYQFINYLPNANFTYRFSRDRRIRFNYNTSTNAPNVLQLQDVINNQNPLRITGGNPDLRQEFRHAFSINYNSVKRETGANFSVNLNGDFTKNRIVNSTFIAEADTFIVDGVLLGKGAQFSRPVNVNGYYSLRANISFGRPIETLKININSNTTLHQNRDVGLLNGAVSHTQTRGIYQRVGINSNISRKIIFSLSYSGNYSMVRNNNNSSLSYNSYNQTLRNDLTYIFWKGVRIASSLNYRYNTGMAAGYDQSFLLWNASIGKKLFKREEAEITFTAFDLLNSNTQVNRNITERYIEDAQTNILQRYFLLSFTYNLRNFGGHMFGGRGGRESGRSMRRGW</sequence>
<dbReference type="Gene3D" id="2.60.40.1120">
    <property type="entry name" value="Carboxypeptidase-like, regulatory domain"/>
    <property type="match status" value="1"/>
</dbReference>
<dbReference type="Proteomes" id="UP001501411">
    <property type="component" value="Unassembled WGS sequence"/>
</dbReference>
<name>A0ABP9BZ46_9SPHI</name>
<dbReference type="Pfam" id="PF13620">
    <property type="entry name" value="CarboxypepD_reg"/>
    <property type="match status" value="1"/>
</dbReference>
<dbReference type="SUPFAM" id="SSF49464">
    <property type="entry name" value="Carboxypeptidase regulatory domain-like"/>
    <property type="match status" value="1"/>
</dbReference>
<evidence type="ECO:0000256" key="1">
    <source>
        <dbReference type="ARBA" id="ARBA00004442"/>
    </source>
</evidence>
<comment type="subcellular location">
    <subcellularLocation>
        <location evidence="1">Cell outer membrane</location>
    </subcellularLocation>
</comment>
<keyword evidence="6" id="KW-0675">Receptor</keyword>
<evidence type="ECO:0000256" key="3">
    <source>
        <dbReference type="ARBA" id="ARBA00023237"/>
    </source>
</evidence>
<comment type="caution">
    <text evidence="6">The sequence shown here is derived from an EMBL/GenBank/DDBJ whole genome shotgun (WGS) entry which is preliminary data.</text>
</comment>
<keyword evidence="3" id="KW-0998">Cell outer membrane</keyword>
<dbReference type="EMBL" id="BAABIQ010000042">
    <property type="protein sequence ID" value="GAA4802216.1"/>
    <property type="molecule type" value="Genomic_DNA"/>
</dbReference>
<proteinExistence type="predicted"/>
<evidence type="ECO:0000313" key="7">
    <source>
        <dbReference type="Proteomes" id="UP001501411"/>
    </source>
</evidence>
<feature type="chain" id="PRO_5046728329" evidence="4">
    <location>
        <begin position="24"/>
        <end position="933"/>
    </location>
</feature>
<feature type="signal peptide" evidence="4">
    <location>
        <begin position="1"/>
        <end position="23"/>
    </location>
</feature>
<feature type="domain" description="Outer membrane protein beta-barrel" evidence="5">
    <location>
        <begin position="442"/>
        <end position="793"/>
    </location>
</feature>
<organism evidence="6 7">
    <name type="scientific">Olivibacter ginsenosidimutans</name>
    <dbReference type="NCBI Taxonomy" id="1176537"/>
    <lineage>
        <taxon>Bacteria</taxon>
        <taxon>Pseudomonadati</taxon>
        <taxon>Bacteroidota</taxon>
        <taxon>Sphingobacteriia</taxon>
        <taxon>Sphingobacteriales</taxon>
        <taxon>Sphingobacteriaceae</taxon>
        <taxon>Olivibacter</taxon>
    </lineage>
</organism>
<evidence type="ECO:0000313" key="6">
    <source>
        <dbReference type="EMBL" id="GAA4802216.1"/>
    </source>
</evidence>
<reference evidence="7" key="1">
    <citation type="journal article" date="2019" name="Int. J. Syst. Evol. Microbiol.">
        <title>The Global Catalogue of Microorganisms (GCM) 10K type strain sequencing project: providing services to taxonomists for standard genome sequencing and annotation.</title>
        <authorList>
            <consortium name="The Broad Institute Genomics Platform"/>
            <consortium name="The Broad Institute Genome Sequencing Center for Infectious Disease"/>
            <person name="Wu L."/>
            <person name="Ma J."/>
        </authorList>
    </citation>
    <scope>NUCLEOTIDE SEQUENCE [LARGE SCALE GENOMIC DNA]</scope>
    <source>
        <strain evidence="7">JCM 18200</strain>
    </source>
</reference>
<evidence type="ECO:0000256" key="4">
    <source>
        <dbReference type="SAM" id="SignalP"/>
    </source>
</evidence>
<dbReference type="InterPro" id="IPR036942">
    <property type="entry name" value="Beta-barrel_TonB_sf"/>
</dbReference>